<organism evidence="2 3">
    <name type="scientific">Ramlibacter pallidus</name>
    <dbReference type="NCBI Taxonomy" id="2780087"/>
    <lineage>
        <taxon>Bacteria</taxon>
        <taxon>Pseudomonadati</taxon>
        <taxon>Pseudomonadota</taxon>
        <taxon>Betaproteobacteria</taxon>
        <taxon>Burkholderiales</taxon>
        <taxon>Comamonadaceae</taxon>
        <taxon>Ramlibacter</taxon>
    </lineage>
</organism>
<keyword evidence="1" id="KW-0472">Membrane</keyword>
<feature type="transmembrane region" description="Helical" evidence="1">
    <location>
        <begin position="102"/>
        <end position="126"/>
    </location>
</feature>
<reference evidence="2 3" key="1">
    <citation type="submission" date="2020-10" db="EMBL/GenBank/DDBJ databases">
        <title>Ramlibacter sp. HM2 16S ribosomal RNA gene Genome sequencing and assembly.</title>
        <authorList>
            <person name="Kang M."/>
        </authorList>
    </citation>
    <scope>NUCLEOTIDE SEQUENCE [LARGE SCALE GENOMIC DNA]</scope>
    <source>
        <strain evidence="2 3">HM2</strain>
    </source>
</reference>
<comment type="caution">
    <text evidence="2">The sequence shown here is derived from an EMBL/GenBank/DDBJ whole genome shotgun (WGS) entry which is preliminary data.</text>
</comment>
<protein>
    <submittedName>
        <fullName evidence="2">DUF2871 family protein</fullName>
    </submittedName>
</protein>
<dbReference type="RefSeq" id="WP_193675376.1">
    <property type="nucleotide sequence ID" value="NZ_JADDIV010000001.1"/>
</dbReference>
<evidence type="ECO:0000313" key="3">
    <source>
        <dbReference type="Proteomes" id="UP000806285"/>
    </source>
</evidence>
<proteinExistence type="predicted"/>
<dbReference type="EMBL" id="JADDIV010000001">
    <property type="protein sequence ID" value="MBE7366779.1"/>
    <property type="molecule type" value="Genomic_DNA"/>
</dbReference>
<dbReference type="Pfam" id="PF11070">
    <property type="entry name" value="DUF2871"/>
    <property type="match status" value="1"/>
</dbReference>
<feature type="transmembrane region" description="Helical" evidence="1">
    <location>
        <begin position="40"/>
        <end position="57"/>
    </location>
</feature>
<dbReference type="Proteomes" id="UP000806285">
    <property type="component" value="Unassembled WGS sequence"/>
</dbReference>
<name>A0ABR9RZY8_9BURK</name>
<accession>A0ABR9RZY8</accession>
<keyword evidence="1" id="KW-0812">Transmembrane</keyword>
<dbReference type="InterPro" id="IPR021299">
    <property type="entry name" value="DUF2871"/>
</dbReference>
<evidence type="ECO:0000256" key="1">
    <source>
        <dbReference type="SAM" id="Phobius"/>
    </source>
</evidence>
<evidence type="ECO:0000313" key="2">
    <source>
        <dbReference type="EMBL" id="MBE7366779.1"/>
    </source>
</evidence>
<gene>
    <name evidence="2" type="ORF">IM787_04280</name>
</gene>
<feature type="transmembrane region" description="Helical" evidence="1">
    <location>
        <begin position="69"/>
        <end position="90"/>
    </location>
</feature>
<sequence>MHLNLLRLSFVYLLAGMLLGVGMGASGDFTLRPVHAHVNLLGWAVLAVAALILRVYPYLQRDWRFRGFVWIYNVAMPASLLALAGMLVALRSAGGASALAGALKVVAITSSLGLLVSVALLLAALWRQPQGVAQA</sequence>
<keyword evidence="1" id="KW-1133">Transmembrane helix</keyword>
<keyword evidence="3" id="KW-1185">Reference proteome</keyword>